<dbReference type="RefSeq" id="WP_109610227.1">
    <property type="nucleotide sequence ID" value="NZ_QGHA01000016.1"/>
</dbReference>
<evidence type="ECO:0000313" key="1">
    <source>
        <dbReference type="EMBL" id="PWK69253.1"/>
    </source>
</evidence>
<comment type="caution">
    <text evidence="1">The sequence shown here is derived from an EMBL/GenBank/DDBJ whole genome shotgun (WGS) entry which is preliminary data.</text>
</comment>
<organism evidence="1 2">
    <name type="scientific">Mucilaginibacter oryzae</name>
    <dbReference type="NCBI Taxonomy" id="468058"/>
    <lineage>
        <taxon>Bacteria</taxon>
        <taxon>Pseudomonadati</taxon>
        <taxon>Bacteroidota</taxon>
        <taxon>Sphingobacteriia</taxon>
        <taxon>Sphingobacteriales</taxon>
        <taxon>Sphingobacteriaceae</taxon>
        <taxon>Mucilaginibacter</taxon>
    </lineage>
</organism>
<dbReference type="AlphaFoldDB" id="A0A316GZ75"/>
<protein>
    <submittedName>
        <fullName evidence="1">Uncharacterized protein</fullName>
    </submittedName>
</protein>
<dbReference type="Proteomes" id="UP000245678">
    <property type="component" value="Unassembled WGS sequence"/>
</dbReference>
<reference evidence="1 2" key="1">
    <citation type="submission" date="2018-05" db="EMBL/GenBank/DDBJ databases">
        <title>Genomic Encyclopedia of Archaeal and Bacterial Type Strains, Phase II (KMG-II): from individual species to whole genera.</title>
        <authorList>
            <person name="Goeker M."/>
        </authorList>
    </citation>
    <scope>NUCLEOTIDE SEQUENCE [LARGE SCALE GENOMIC DNA]</scope>
    <source>
        <strain evidence="1 2">DSM 19975</strain>
    </source>
</reference>
<proteinExistence type="predicted"/>
<accession>A0A316GZ75</accession>
<name>A0A316GZ75_9SPHI</name>
<evidence type="ECO:0000313" key="2">
    <source>
        <dbReference type="Proteomes" id="UP000245678"/>
    </source>
</evidence>
<dbReference type="EMBL" id="QGHA01000016">
    <property type="protein sequence ID" value="PWK69253.1"/>
    <property type="molecule type" value="Genomic_DNA"/>
</dbReference>
<keyword evidence="2" id="KW-1185">Reference proteome</keyword>
<sequence length="60" mass="6803">MPANNELLKLITTALCNSGFCCFDGGDITGIEIAKGRIRPIKWENNDQRESEIKYWTNVN</sequence>
<gene>
    <name evidence="1" type="ORF">LX99_04752</name>
</gene>